<dbReference type="SUPFAM" id="SSF52540">
    <property type="entry name" value="P-loop containing nucleoside triphosphate hydrolases"/>
    <property type="match status" value="1"/>
</dbReference>
<keyword evidence="1" id="KW-0175">Coiled coil</keyword>
<dbReference type="EMBL" id="VXIV02002005">
    <property type="protein sequence ID" value="KAF6027932.1"/>
    <property type="molecule type" value="Genomic_DNA"/>
</dbReference>
<keyword evidence="3" id="KW-1185">Reference proteome</keyword>
<dbReference type="OrthoDB" id="6161812at2759"/>
<comment type="caution">
    <text evidence="2">The sequence shown here is derived from an EMBL/GenBank/DDBJ whole genome shotgun (WGS) entry which is preliminary data.</text>
</comment>
<evidence type="ECO:0000256" key="1">
    <source>
        <dbReference type="SAM" id="Coils"/>
    </source>
</evidence>
<feature type="coiled-coil region" evidence="1">
    <location>
        <begin position="811"/>
        <end position="838"/>
    </location>
</feature>
<sequence length="968" mass="109951">MALSRLGTGNYRNVITEILKEISGEVDSIVLRELKPEVVAEVRHARIRDIFAATTFRQLYALILQDFDNDLKASVLAINRMIVLVHKNLSPALVRKMKSFTRRLTQQQLGFKLGEECEVYGRVDELKILRESVDRDELKLVNVWGQHGFGKSYIVKNLASRMFNWEPFGVEYTDCSGLQTLSCLFTRILVRLPPQRYSKAVAKPNELLGLWLRYLEQKYQDDERVIIVLDNLSEMLVKSSSLCRTLIGMVDYLQRKDIKVTFITTANSSLANTAATQDNTRFHRFIKDIHVSKMSSIDAQKFFTADVSKSLPSQVAELWNLGHPFSLILLNILADRDVMFTSQLLESQQISDPFEWIQQILSLTFNQLTKQQQRVLLTVAMFEGEAQLGAVHQIMGSSRSSDVNEFCEKIQKDFNTGFWLSFSTSDVAVERFDETLLHTSHSLVKQFLLNFISLNCEDGTSDEYRFIRMVKENFIHYHINILVEVGKNCIENPEKSCRLLMRNKTNITQAFKIISSGFGTSLTLLSTPEKSPRSSEDIGYLYLCLYQNPGYFEEHLVESLEQLVTSNRVVASASQYFWTLFRLVLVAESKWKVLESVVQDGSSLASHLCKSLNIYTRAVLASHLQEIPNADVYDKLSCALKEIRKEKRQSERKQVRNFSTVTKYFSILIRLSMLSAAQLGKAQPSTAIKKLCEDANKDASYVEILKPLVFKALGTVCGNKEKYCRSALNHYKKMQQGSLQEAAECMINLTEVSLERGLSLINRDELKQHIDTSIKIIERNSVLCSLNYLLFKALVLKGDSHYQSAKLYHQTHTLSSEKEELKSALVNLERAYNLLHLDDTFCSLHLAENVKFLERLKDILSHILSYCRPNVSPETLQQVTSTLQTLLTQASENSSIELKISSGSSLDISAHVKHIRFPEVSSEFAEATTTSVQETHITDSVEILKLPIQPKDSAGIGGCSPVKIPRQD</sequence>
<reference evidence="2" key="1">
    <citation type="submission" date="2020-06" db="EMBL/GenBank/DDBJ databases">
        <title>Draft genome of Bugula neritina, a colonial animal packing powerful symbionts and potential medicines.</title>
        <authorList>
            <person name="Rayko M."/>
        </authorList>
    </citation>
    <scope>NUCLEOTIDE SEQUENCE [LARGE SCALE GENOMIC DNA]</scope>
    <source>
        <strain evidence="2">Kwan_BN1</strain>
    </source>
</reference>
<organism evidence="2 3">
    <name type="scientific">Bugula neritina</name>
    <name type="common">Brown bryozoan</name>
    <name type="synonym">Sertularia neritina</name>
    <dbReference type="NCBI Taxonomy" id="10212"/>
    <lineage>
        <taxon>Eukaryota</taxon>
        <taxon>Metazoa</taxon>
        <taxon>Spiralia</taxon>
        <taxon>Lophotrochozoa</taxon>
        <taxon>Bryozoa</taxon>
        <taxon>Gymnolaemata</taxon>
        <taxon>Cheilostomatida</taxon>
        <taxon>Flustrina</taxon>
        <taxon>Buguloidea</taxon>
        <taxon>Bugulidae</taxon>
        <taxon>Bugula</taxon>
    </lineage>
</organism>
<evidence type="ECO:0000313" key="3">
    <source>
        <dbReference type="Proteomes" id="UP000593567"/>
    </source>
</evidence>
<dbReference type="AlphaFoldDB" id="A0A7J7JNJ4"/>
<proteinExistence type="predicted"/>
<accession>A0A7J7JNJ4</accession>
<evidence type="ECO:0000313" key="2">
    <source>
        <dbReference type="EMBL" id="KAF6027932.1"/>
    </source>
</evidence>
<name>A0A7J7JNJ4_BUGNE</name>
<dbReference type="InterPro" id="IPR027417">
    <property type="entry name" value="P-loop_NTPase"/>
</dbReference>
<dbReference type="Gene3D" id="3.40.50.300">
    <property type="entry name" value="P-loop containing nucleotide triphosphate hydrolases"/>
    <property type="match status" value="1"/>
</dbReference>
<dbReference type="Proteomes" id="UP000593567">
    <property type="component" value="Unassembled WGS sequence"/>
</dbReference>
<protein>
    <submittedName>
        <fullName evidence="2">Uncharacterized protein</fullName>
    </submittedName>
</protein>
<gene>
    <name evidence="2" type="ORF">EB796_013750</name>
</gene>